<evidence type="ECO:0000313" key="3">
    <source>
        <dbReference type="Proteomes" id="UP000014174"/>
    </source>
</evidence>
<keyword evidence="1" id="KW-1133">Transmembrane helix</keyword>
<dbReference type="eggNOG" id="ENOG5033877">
    <property type="taxonomic scope" value="Bacteria"/>
</dbReference>
<feature type="transmembrane region" description="Helical" evidence="1">
    <location>
        <begin position="41"/>
        <end position="66"/>
    </location>
</feature>
<evidence type="ECO:0000256" key="1">
    <source>
        <dbReference type="SAM" id="Phobius"/>
    </source>
</evidence>
<keyword evidence="3" id="KW-1185">Reference proteome</keyword>
<reference evidence="2 3" key="1">
    <citation type="journal article" date="2013" name="Genome Announc.">
        <title>Draft Genome Sequence of Arcticibacter svalbardensis Strain MN12-7T, a Member of the Family Sphingobacteriaceae Isolated from an Arctic Soil Sample.</title>
        <authorList>
            <person name="Shivaji S."/>
            <person name="Ara S."/>
            <person name="Prasad S."/>
            <person name="Manasa B.P."/>
            <person name="Begum Z."/>
            <person name="Singh A."/>
            <person name="Kumar Pinnaka A."/>
        </authorList>
    </citation>
    <scope>NUCLEOTIDE SEQUENCE [LARGE SCALE GENOMIC DNA]</scope>
    <source>
        <strain evidence="2 3">MN12-7</strain>
    </source>
</reference>
<evidence type="ECO:0000313" key="2">
    <source>
        <dbReference type="EMBL" id="EOR94339.1"/>
    </source>
</evidence>
<dbReference type="EMBL" id="AQPN01000090">
    <property type="protein sequence ID" value="EOR94339.1"/>
    <property type="molecule type" value="Genomic_DNA"/>
</dbReference>
<dbReference type="OrthoDB" id="679529at2"/>
<dbReference type="InterPro" id="IPR049211">
    <property type="entry name" value="DUF6814"/>
</dbReference>
<sequence length="77" mass="8798">MNLLRKYLGIIWLLAGISLAAFLFYKAITVLGSTSVHPEDYVFWLVIITIFIPIIIGFILFGYYAFKGEYSKEIDSV</sequence>
<protein>
    <submittedName>
        <fullName evidence="2">Uncharacterized protein</fullName>
    </submittedName>
</protein>
<dbReference type="RefSeq" id="WP_016195811.1">
    <property type="nucleotide sequence ID" value="NZ_AQPN01000090.1"/>
</dbReference>
<gene>
    <name evidence="2" type="ORF">ADIARSV_2580</name>
</gene>
<name>R9GZD3_9SPHI</name>
<feature type="transmembrane region" description="Helical" evidence="1">
    <location>
        <begin position="7"/>
        <end position="29"/>
    </location>
</feature>
<keyword evidence="1" id="KW-0812">Transmembrane</keyword>
<dbReference type="Pfam" id="PF20664">
    <property type="entry name" value="DUF6814"/>
    <property type="match status" value="1"/>
</dbReference>
<dbReference type="AlphaFoldDB" id="R9GZD3"/>
<proteinExistence type="predicted"/>
<organism evidence="2 3">
    <name type="scientific">Arcticibacter svalbardensis MN12-7</name>
    <dbReference type="NCBI Taxonomy" id="1150600"/>
    <lineage>
        <taxon>Bacteria</taxon>
        <taxon>Pseudomonadati</taxon>
        <taxon>Bacteroidota</taxon>
        <taxon>Sphingobacteriia</taxon>
        <taxon>Sphingobacteriales</taxon>
        <taxon>Sphingobacteriaceae</taxon>
        <taxon>Arcticibacter</taxon>
    </lineage>
</organism>
<dbReference type="Proteomes" id="UP000014174">
    <property type="component" value="Unassembled WGS sequence"/>
</dbReference>
<accession>R9GZD3</accession>
<dbReference type="STRING" id="1150600.ADIARSV_2580"/>
<comment type="caution">
    <text evidence="2">The sequence shown here is derived from an EMBL/GenBank/DDBJ whole genome shotgun (WGS) entry which is preliminary data.</text>
</comment>
<keyword evidence="1" id="KW-0472">Membrane</keyword>